<dbReference type="EMBL" id="JABVEG010000005">
    <property type="protein sequence ID" value="NUI82949.1"/>
    <property type="molecule type" value="Genomic_DNA"/>
</dbReference>
<protein>
    <submittedName>
        <fullName evidence="2">Uncharacterized protein</fullName>
    </submittedName>
</protein>
<comment type="caution">
    <text evidence="2">The sequence shown here is derived from an EMBL/GenBank/DDBJ whole genome shotgun (WGS) entry which is preliminary data.</text>
</comment>
<accession>A0ABX2LNE8</accession>
<proteinExistence type="predicted"/>
<keyword evidence="1" id="KW-1133">Transmembrane helix</keyword>
<dbReference type="RefSeq" id="WP_174841633.1">
    <property type="nucleotide sequence ID" value="NZ_JABVEF010000004.1"/>
</dbReference>
<evidence type="ECO:0000313" key="2">
    <source>
        <dbReference type="EMBL" id="NUI82949.1"/>
    </source>
</evidence>
<keyword evidence="3" id="KW-1185">Reference proteome</keyword>
<organism evidence="2 3">
    <name type="scientific">Staphylococcus borealis</name>
    <dbReference type="NCBI Taxonomy" id="2742203"/>
    <lineage>
        <taxon>Bacteria</taxon>
        <taxon>Bacillati</taxon>
        <taxon>Bacillota</taxon>
        <taxon>Bacilli</taxon>
        <taxon>Bacillales</taxon>
        <taxon>Staphylococcaceae</taxon>
        <taxon>Staphylococcus</taxon>
    </lineage>
</organism>
<evidence type="ECO:0000256" key="1">
    <source>
        <dbReference type="SAM" id="Phobius"/>
    </source>
</evidence>
<keyword evidence="1" id="KW-0472">Membrane</keyword>
<evidence type="ECO:0000313" key="3">
    <source>
        <dbReference type="Proteomes" id="UP000610527"/>
    </source>
</evidence>
<name>A0ABX2LNE8_9STAP</name>
<feature type="transmembrane region" description="Helical" evidence="1">
    <location>
        <begin position="21"/>
        <end position="39"/>
    </location>
</feature>
<reference evidence="2 3" key="1">
    <citation type="submission" date="2020-06" db="EMBL/GenBank/DDBJ databases">
        <title>Staphylococcus borealis sp. nov. -A novel member of the Staphylococcaceae family isolated from skin and blood in humans.</title>
        <authorList>
            <person name="Pain M."/>
            <person name="Wolden R."/>
            <person name="Jaen-Luchoro D."/>
            <person name="Salva-Serra F."/>
            <person name="Iglesias B.P."/>
            <person name="Karlsson R."/>
            <person name="Klingenberg C."/>
            <person name="Cavanagh J.P."/>
        </authorList>
    </citation>
    <scope>NUCLEOTIDE SEQUENCE [LARGE SCALE GENOMIC DNA]</scope>
    <source>
        <strain evidence="2 3">58-22</strain>
    </source>
</reference>
<gene>
    <name evidence="2" type="ORF">HUN84_09515</name>
</gene>
<dbReference type="Proteomes" id="UP000610527">
    <property type="component" value="Unassembled WGS sequence"/>
</dbReference>
<feature type="non-terminal residue" evidence="2">
    <location>
        <position position="1"/>
    </location>
</feature>
<sequence length="64" mass="7621">NIRKVTAQRAENIQKKYKKDNFYIISIEIVFFHLSRYFMSRTLYLVILTFILLPSKGGEHSVLQ</sequence>
<keyword evidence="1" id="KW-0812">Transmembrane</keyword>